<evidence type="ECO:0000313" key="2">
    <source>
        <dbReference type="Proteomes" id="UP000530060"/>
    </source>
</evidence>
<comment type="caution">
    <text evidence="1">The sequence shown here is derived from an EMBL/GenBank/DDBJ whole genome shotgun (WGS) entry which is preliminary data.</text>
</comment>
<dbReference type="EMBL" id="CAIJDP010000057">
    <property type="protein sequence ID" value="CAD0001401.1"/>
    <property type="molecule type" value="Genomic_DNA"/>
</dbReference>
<dbReference type="RefSeq" id="WP_180907845.1">
    <property type="nucleotide sequence ID" value="NZ_CAIJDP010000057.1"/>
</dbReference>
<evidence type="ECO:0000313" key="1">
    <source>
        <dbReference type="EMBL" id="CAD0001401.1"/>
    </source>
</evidence>
<evidence type="ECO:0008006" key="3">
    <source>
        <dbReference type="Google" id="ProtNLM"/>
    </source>
</evidence>
<keyword evidence="2" id="KW-1185">Reference proteome</keyword>
<sequence>MKIHKILFLIIIVLIQGCKKNNEPNPAQRIRDLVGKFPQLIEGKNVKERGFKHIRTVIDGETKVQIQLYSQGERINNSHQIIVFVNKNKKSVAIPLFNNRQRDYWQFANDKLISNVEKVNTTFEKEYNAAISILRKENTFKDALETDLLIELLRSVLHTQRINNETLEMCKIKYAVSDIPVENEDSVRVRFEKNYDEIKENVKNYNITYYCYDTHSHRIYSINYDENKKVYKFKIYRHDFGAEPIKPIYL</sequence>
<proteinExistence type="predicted"/>
<organism evidence="1 2">
    <name type="scientific">Flavobacterium salmonis</name>
    <dbReference type="NCBI Taxonomy" id="2654844"/>
    <lineage>
        <taxon>Bacteria</taxon>
        <taxon>Pseudomonadati</taxon>
        <taxon>Bacteroidota</taxon>
        <taxon>Flavobacteriia</taxon>
        <taxon>Flavobacteriales</taxon>
        <taxon>Flavobacteriaceae</taxon>
        <taxon>Flavobacterium</taxon>
    </lineage>
</organism>
<reference evidence="1 2" key="1">
    <citation type="submission" date="2020-06" db="EMBL/GenBank/DDBJ databases">
        <authorList>
            <person name="Criscuolo A."/>
        </authorList>
    </citation>
    <scope>NUCLEOTIDE SEQUENCE [LARGE SCALE GENOMIC DNA]</scope>
    <source>
        <strain evidence="2">CIP 111411</strain>
    </source>
</reference>
<name>A0A6V6YPH2_9FLAO</name>
<dbReference type="PROSITE" id="PS51257">
    <property type="entry name" value="PROKAR_LIPOPROTEIN"/>
    <property type="match status" value="1"/>
</dbReference>
<gene>
    <name evidence="1" type="ORF">FLAT13_00542</name>
</gene>
<dbReference type="Proteomes" id="UP000530060">
    <property type="component" value="Unassembled WGS sequence"/>
</dbReference>
<protein>
    <recommendedName>
        <fullName evidence="3">Lipoprotein</fullName>
    </recommendedName>
</protein>
<dbReference type="AlphaFoldDB" id="A0A6V6YPH2"/>
<accession>A0A6V6YPH2</accession>